<keyword evidence="2" id="KW-1185">Reference proteome</keyword>
<accession>A0A1S2Z7E4</accession>
<dbReference type="Proteomes" id="UP000087171">
    <property type="component" value="Unplaced"/>
</dbReference>
<protein>
    <submittedName>
        <fullName evidence="3">DNA ligase 1-like</fullName>
    </submittedName>
</protein>
<dbReference type="RefSeq" id="XP_004516375.1">
    <property type="nucleotide sequence ID" value="XM_004516318.1"/>
</dbReference>
<reference evidence="3" key="1">
    <citation type="submission" date="2025-08" db="UniProtKB">
        <authorList>
            <consortium name="RefSeq"/>
        </authorList>
    </citation>
    <scope>IDENTIFICATION</scope>
    <source>
        <tissue evidence="3">Etiolated seedlings</tissue>
    </source>
</reference>
<feature type="compositionally biased region" description="Basic and acidic residues" evidence="1">
    <location>
        <begin position="26"/>
        <end position="46"/>
    </location>
</feature>
<dbReference type="PaxDb" id="3827-XP_004516375.1"/>
<gene>
    <name evidence="3" type="primary">LOC101489616</name>
</gene>
<feature type="region of interest" description="Disordered" evidence="1">
    <location>
        <begin position="64"/>
        <end position="100"/>
    </location>
</feature>
<dbReference type="AlphaFoldDB" id="A0A1S2Z7E4"/>
<name>A0A1S2Z7E4_CICAR</name>
<proteinExistence type="predicted"/>
<sequence>MIAQKQKMLREHSEDLYIGNEELEDQENHGDDMRYAKEKRHENGYSKEARKVEKLALNEKEKIKEKKEEGEKNKLALKAKEKIKEKKEEEEKHLRDKGQEIDSNYLSNFDNSLLQVLEDVSLKEECHQYIDFESKEKDDGKI</sequence>
<evidence type="ECO:0000256" key="1">
    <source>
        <dbReference type="SAM" id="MobiDB-lite"/>
    </source>
</evidence>
<evidence type="ECO:0000313" key="2">
    <source>
        <dbReference type="Proteomes" id="UP000087171"/>
    </source>
</evidence>
<evidence type="ECO:0000313" key="3">
    <source>
        <dbReference type="RefSeq" id="XP_004516375.1"/>
    </source>
</evidence>
<feature type="region of interest" description="Disordered" evidence="1">
    <location>
        <begin position="1"/>
        <end position="46"/>
    </location>
</feature>
<organism evidence="2 3">
    <name type="scientific">Cicer arietinum</name>
    <name type="common">Chickpea</name>
    <name type="synonym">Garbanzo</name>
    <dbReference type="NCBI Taxonomy" id="3827"/>
    <lineage>
        <taxon>Eukaryota</taxon>
        <taxon>Viridiplantae</taxon>
        <taxon>Streptophyta</taxon>
        <taxon>Embryophyta</taxon>
        <taxon>Tracheophyta</taxon>
        <taxon>Spermatophyta</taxon>
        <taxon>Magnoliopsida</taxon>
        <taxon>eudicotyledons</taxon>
        <taxon>Gunneridae</taxon>
        <taxon>Pentapetalae</taxon>
        <taxon>rosids</taxon>
        <taxon>fabids</taxon>
        <taxon>Fabales</taxon>
        <taxon>Fabaceae</taxon>
        <taxon>Papilionoideae</taxon>
        <taxon>50 kb inversion clade</taxon>
        <taxon>NPAAA clade</taxon>
        <taxon>Hologalegina</taxon>
        <taxon>IRL clade</taxon>
        <taxon>Cicereae</taxon>
        <taxon>Cicer</taxon>
    </lineage>
</organism>